<evidence type="ECO:0000313" key="2">
    <source>
        <dbReference type="EMBL" id="MBF1650848.1"/>
    </source>
</evidence>
<evidence type="ECO:0000313" key="3">
    <source>
        <dbReference type="Proteomes" id="UP000769484"/>
    </source>
</evidence>
<feature type="non-terminal residue" evidence="2">
    <location>
        <position position="205"/>
    </location>
</feature>
<dbReference type="Proteomes" id="UP000769484">
    <property type="component" value="Unassembled WGS sequence"/>
</dbReference>
<sequence length="205" mass="22732">MGNVHANTEAVPFDFESAEALKTHLTHLTQVIEHQLPARYGADGTCGAAQLALEGFTGGYARVYRAKLASSFALLREFKECFSNAARNMETYIKAAREEERIRREITEWEKLNKRKQHAIHSKHSGPWYEQTGEDNPDSKLEIPPRPMPSHPPHFEVYTPRPVADPLTGGQGNSVSSGASQSTLGRFAEENSSARGTQRVNTRAA</sequence>
<feature type="compositionally biased region" description="Polar residues" evidence="1">
    <location>
        <begin position="173"/>
        <end position="205"/>
    </location>
</feature>
<dbReference type="AlphaFoldDB" id="A0A930KS82"/>
<proteinExistence type="predicted"/>
<organism evidence="2 3">
    <name type="scientific">Rothia dentocariosa</name>
    <dbReference type="NCBI Taxonomy" id="2047"/>
    <lineage>
        <taxon>Bacteria</taxon>
        <taxon>Bacillati</taxon>
        <taxon>Actinomycetota</taxon>
        <taxon>Actinomycetes</taxon>
        <taxon>Micrococcales</taxon>
        <taxon>Micrococcaceae</taxon>
        <taxon>Rothia</taxon>
    </lineage>
</organism>
<dbReference type="EMBL" id="JABZXJ010000160">
    <property type="protein sequence ID" value="MBF1650848.1"/>
    <property type="molecule type" value="Genomic_DNA"/>
</dbReference>
<accession>A0A930KS82</accession>
<gene>
    <name evidence="2" type="ORF">HXO56_12425</name>
</gene>
<reference evidence="2" key="1">
    <citation type="submission" date="2020-04" db="EMBL/GenBank/DDBJ databases">
        <title>Deep metagenomics examines the oral microbiome during advanced dental caries in children, revealing novel taxa and co-occurrences with host molecules.</title>
        <authorList>
            <person name="Baker J.L."/>
            <person name="Morton J.T."/>
            <person name="Dinis M."/>
            <person name="Alvarez R."/>
            <person name="Tran N.C."/>
            <person name="Knight R."/>
            <person name="Edlund A."/>
        </authorList>
    </citation>
    <scope>NUCLEOTIDE SEQUENCE</scope>
    <source>
        <strain evidence="2">JCVI_47_bin.4</strain>
    </source>
</reference>
<feature type="region of interest" description="Disordered" evidence="1">
    <location>
        <begin position="113"/>
        <end position="205"/>
    </location>
</feature>
<evidence type="ECO:0000256" key="1">
    <source>
        <dbReference type="SAM" id="MobiDB-lite"/>
    </source>
</evidence>
<feature type="compositionally biased region" description="Basic residues" evidence="1">
    <location>
        <begin position="113"/>
        <end position="124"/>
    </location>
</feature>
<name>A0A930KS82_9MICC</name>
<protein>
    <submittedName>
        <fullName evidence="2">Uncharacterized protein</fullName>
    </submittedName>
</protein>
<comment type="caution">
    <text evidence="2">The sequence shown here is derived from an EMBL/GenBank/DDBJ whole genome shotgun (WGS) entry which is preliminary data.</text>
</comment>